<feature type="transmembrane region" description="Helical" evidence="8">
    <location>
        <begin position="438"/>
        <end position="465"/>
    </location>
</feature>
<comment type="similarity">
    <text evidence="2">Belongs to the major facilitator superfamily.</text>
</comment>
<dbReference type="GO" id="GO:0005886">
    <property type="term" value="C:plasma membrane"/>
    <property type="evidence" value="ECO:0007669"/>
    <property type="project" value="TreeGrafter"/>
</dbReference>
<keyword evidence="3" id="KW-0813">Transport</keyword>
<feature type="transmembrane region" description="Helical" evidence="8">
    <location>
        <begin position="162"/>
        <end position="180"/>
    </location>
</feature>
<feature type="region of interest" description="Disordered" evidence="7">
    <location>
        <begin position="1"/>
        <end position="43"/>
    </location>
</feature>
<feature type="transmembrane region" description="Helical" evidence="8">
    <location>
        <begin position="385"/>
        <end position="405"/>
    </location>
</feature>
<dbReference type="Proteomes" id="UP000054266">
    <property type="component" value="Unassembled WGS sequence"/>
</dbReference>
<evidence type="ECO:0000256" key="5">
    <source>
        <dbReference type="ARBA" id="ARBA00022989"/>
    </source>
</evidence>
<feature type="transmembrane region" description="Helical" evidence="8">
    <location>
        <begin position="133"/>
        <end position="150"/>
    </location>
</feature>
<organism evidence="10 11">
    <name type="scientific">Phialophora macrospora</name>
    <dbReference type="NCBI Taxonomy" id="1851006"/>
    <lineage>
        <taxon>Eukaryota</taxon>
        <taxon>Fungi</taxon>
        <taxon>Dikarya</taxon>
        <taxon>Ascomycota</taxon>
        <taxon>Pezizomycotina</taxon>
        <taxon>Eurotiomycetes</taxon>
        <taxon>Chaetothyriomycetidae</taxon>
        <taxon>Chaetothyriales</taxon>
        <taxon>Herpotrichiellaceae</taxon>
        <taxon>Phialophora</taxon>
    </lineage>
</organism>
<evidence type="ECO:0000313" key="10">
    <source>
        <dbReference type="EMBL" id="KIW62368.1"/>
    </source>
</evidence>
<evidence type="ECO:0000259" key="9">
    <source>
        <dbReference type="PROSITE" id="PS50850"/>
    </source>
</evidence>
<feature type="transmembrane region" description="Helical" evidence="8">
    <location>
        <begin position="274"/>
        <end position="293"/>
    </location>
</feature>
<dbReference type="Gene3D" id="1.20.1250.20">
    <property type="entry name" value="MFS general substrate transporter like domains"/>
    <property type="match status" value="2"/>
</dbReference>
<dbReference type="EMBL" id="KN846963">
    <property type="protein sequence ID" value="KIW62368.1"/>
    <property type="molecule type" value="Genomic_DNA"/>
</dbReference>
<evidence type="ECO:0000256" key="1">
    <source>
        <dbReference type="ARBA" id="ARBA00004141"/>
    </source>
</evidence>
<dbReference type="PROSITE" id="PS50850">
    <property type="entry name" value="MFS"/>
    <property type="match status" value="1"/>
</dbReference>
<feature type="transmembrane region" description="Helical" evidence="8">
    <location>
        <begin position="472"/>
        <end position="499"/>
    </location>
</feature>
<evidence type="ECO:0000256" key="6">
    <source>
        <dbReference type="ARBA" id="ARBA00023136"/>
    </source>
</evidence>
<dbReference type="InterPro" id="IPR020846">
    <property type="entry name" value="MFS_dom"/>
</dbReference>
<accession>A0A0D2F382</accession>
<reference evidence="10 11" key="1">
    <citation type="submission" date="2015-01" db="EMBL/GenBank/DDBJ databases">
        <title>The Genome Sequence of Capronia semiimmersa CBS27337.</title>
        <authorList>
            <consortium name="The Broad Institute Genomics Platform"/>
            <person name="Cuomo C."/>
            <person name="de Hoog S."/>
            <person name="Gorbushina A."/>
            <person name="Stielow B."/>
            <person name="Teixiera M."/>
            <person name="Abouelleil A."/>
            <person name="Chapman S.B."/>
            <person name="Priest M."/>
            <person name="Young S.K."/>
            <person name="Wortman J."/>
            <person name="Nusbaum C."/>
            <person name="Birren B."/>
        </authorList>
    </citation>
    <scope>NUCLEOTIDE SEQUENCE [LARGE SCALE GENOMIC DNA]</scope>
    <source>
        <strain evidence="10 11">CBS 27337</strain>
    </source>
</reference>
<feature type="domain" description="Major facilitator superfamily (MFS) profile" evidence="9">
    <location>
        <begin position="68"/>
        <end position="576"/>
    </location>
</feature>
<evidence type="ECO:0000256" key="4">
    <source>
        <dbReference type="ARBA" id="ARBA00022692"/>
    </source>
</evidence>
<protein>
    <recommendedName>
        <fullName evidence="9">Major facilitator superfamily (MFS) profile domain-containing protein</fullName>
    </recommendedName>
</protein>
<dbReference type="SUPFAM" id="SSF103473">
    <property type="entry name" value="MFS general substrate transporter"/>
    <property type="match status" value="2"/>
</dbReference>
<name>A0A0D2F382_9EURO</name>
<evidence type="ECO:0000256" key="2">
    <source>
        <dbReference type="ARBA" id="ARBA00008335"/>
    </source>
</evidence>
<feature type="transmembrane region" description="Helical" evidence="8">
    <location>
        <begin position="305"/>
        <end position="325"/>
    </location>
</feature>
<dbReference type="Pfam" id="PF07690">
    <property type="entry name" value="MFS_1"/>
    <property type="match status" value="2"/>
</dbReference>
<keyword evidence="6 8" id="KW-0472">Membrane</keyword>
<dbReference type="PANTHER" id="PTHR23501">
    <property type="entry name" value="MAJOR FACILITATOR SUPERFAMILY"/>
    <property type="match status" value="1"/>
</dbReference>
<feature type="transmembrane region" description="Helical" evidence="8">
    <location>
        <begin position="201"/>
        <end position="222"/>
    </location>
</feature>
<evidence type="ECO:0000313" key="11">
    <source>
        <dbReference type="Proteomes" id="UP000054266"/>
    </source>
</evidence>
<feature type="transmembrane region" description="Helical" evidence="8">
    <location>
        <begin position="66"/>
        <end position="90"/>
    </location>
</feature>
<dbReference type="FunFam" id="1.20.1250.20:FF:000284">
    <property type="entry name" value="Siderophore iron transporter mirB"/>
    <property type="match status" value="1"/>
</dbReference>
<comment type="subcellular location">
    <subcellularLocation>
        <location evidence="1">Membrane</location>
        <topology evidence="1">Multi-pass membrane protein</topology>
    </subcellularLocation>
</comment>
<dbReference type="InterPro" id="IPR036259">
    <property type="entry name" value="MFS_trans_sf"/>
</dbReference>
<sequence>MATAIEIDSDGKVPNNVQDSVHERSDEDLEHPEGPPSNDNAVDTRFQAGVQDIEAVTISWSTASLVIAYILIWLVYFVQGLVAGISGALLPYVTSAFALHSLTPTTGVLSSVIGGVTNMSIAKTLDIFGRPQGFIFCAVLATLGLIMAASCNNVEAYAASQVFYAVGINGVGYSLSVFVADITSLRHRGLVQSLCASSNVITPWLGGPISTAFLNGAGWRWAFGMESILVPGVTIPLFILFMYYFFKAKKQGLVPKRSSGRTVWESSRYYANEFDLMGLFLLSAGVAFFLLPFNLYTQQAKGWDSAIIVCFLVFGIVLLIGFGIWERFLAKKSFIPWTFMQDRTVVGACLLSFALFFSYMCWGVFFSSILQVVNDLSVTQASYVVATYTVAGFFFSILVGVLMSYTGRFKPVTLYLAIPLSVLGSGLMIHFREPTSNVGYIVMAQIFIAFGSGAIMLTDEIAILAAVKEQQYFAVAIALVSMCGSIGQAVGLTVSSAIWQDIFPKRLALYLPEEELPNLVMIYTDIVTQLSYPVGTPTRLAIQRAYGDSQKYLFIAGTSVWVIGIAGTLMWRNINIIGIKQTKGRVF</sequence>
<feature type="transmembrane region" description="Helical" evidence="8">
    <location>
        <begin position="102"/>
        <end position="121"/>
    </location>
</feature>
<evidence type="ECO:0000256" key="8">
    <source>
        <dbReference type="SAM" id="Phobius"/>
    </source>
</evidence>
<dbReference type="InterPro" id="IPR011701">
    <property type="entry name" value="MFS"/>
</dbReference>
<evidence type="ECO:0000256" key="7">
    <source>
        <dbReference type="SAM" id="MobiDB-lite"/>
    </source>
</evidence>
<keyword evidence="5 8" id="KW-1133">Transmembrane helix</keyword>
<feature type="transmembrane region" description="Helical" evidence="8">
    <location>
        <begin position="412"/>
        <end position="432"/>
    </location>
</feature>
<feature type="transmembrane region" description="Helical" evidence="8">
    <location>
        <begin position="552"/>
        <end position="571"/>
    </location>
</feature>
<proteinExistence type="inferred from homology"/>
<feature type="transmembrane region" description="Helical" evidence="8">
    <location>
        <begin position="228"/>
        <end position="246"/>
    </location>
</feature>
<dbReference type="PANTHER" id="PTHR23501:SF3">
    <property type="entry name" value="MAJOR FACILITATOR SUPERFAMILY (MFS) PROFILE DOMAIN-CONTAINING PROTEIN"/>
    <property type="match status" value="1"/>
</dbReference>
<gene>
    <name evidence="10" type="ORF">PV04_10548</name>
</gene>
<dbReference type="GO" id="GO:0022857">
    <property type="term" value="F:transmembrane transporter activity"/>
    <property type="evidence" value="ECO:0007669"/>
    <property type="project" value="InterPro"/>
</dbReference>
<keyword evidence="4 8" id="KW-0812">Transmembrane</keyword>
<keyword evidence="11" id="KW-1185">Reference proteome</keyword>
<dbReference type="AlphaFoldDB" id="A0A0D2F382"/>
<evidence type="ECO:0000256" key="3">
    <source>
        <dbReference type="ARBA" id="ARBA00022448"/>
    </source>
</evidence>
<feature type="transmembrane region" description="Helical" evidence="8">
    <location>
        <begin position="345"/>
        <end position="365"/>
    </location>
</feature>
<dbReference type="HOGENOM" id="CLU_012970_1_0_1"/>